<dbReference type="SUPFAM" id="SSF56276">
    <property type="entry name" value="S-adenosylmethionine decarboxylase"/>
    <property type="match status" value="1"/>
</dbReference>
<keyword evidence="12" id="KW-1185">Reference proteome</keyword>
<evidence type="ECO:0000256" key="10">
    <source>
        <dbReference type="ARBA" id="ARBA00023317"/>
    </source>
</evidence>
<dbReference type="RefSeq" id="WP_379073370.1">
    <property type="nucleotide sequence ID" value="NZ_JBHTJW010000001.1"/>
</dbReference>
<evidence type="ECO:0000256" key="2">
    <source>
        <dbReference type="ARBA" id="ARBA00022691"/>
    </source>
</evidence>
<dbReference type="InterPro" id="IPR042286">
    <property type="entry name" value="AdoMetDC_C"/>
</dbReference>
<evidence type="ECO:0000256" key="6">
    <source>
        <dbReference type="ARBA" id="ARBA00023115"/>
    </source>
</evidence>
<keyword evidence="2" id="KW-0949">S-adenosyl-L-methionine</keyword>
<evidence type="ECO:0000256" key="8">
    <source>
        <dbReference type="ARBA" id="ARBA00023239"/>
    </source>
</evidence>
<dbReference type="InterPro" id="IPR016067">
    <property type="entry name" value="S-AdoMet_deCO2ase_core"/>
</dbReference>
<keyword evidence="3" id="KW-0210">Decarboxylase</keyword>
<dbReference type="Proteomes" id="UP001597106">
    <property type="component" value="Unassembled WGS sequence"/>
</dbReference>
<evidence type="ECO:0000256" key="5">
    <source>
        <dbReference type="ARBA" id="ARBA00023066"/>
    </source>
</evidence>
<gene>
    <name evidence="11" type="primary">speD</name>
    <name evidence="11" type="ORF">ACFQ1T_00385</name>
</gene>
<keyword evidence="8 11" id="KW-0456">Lyase</keyword>
<dbReference type="InterPro" id="IPR003826">
    <property type="entry name" value="AdoMetDC_fam_prok"/>
</dbReference>
<dbReference type="EMBL" id="JBHTJW010000001">
    <property type="protein sequence ID" value="MFD0928223.1"/>
    <property type="molecule type" value="Genomic_DNA"/>
</dbReference>
<dbReference type="Gene3D" id="3.30.360.110">
    <property type="entry name" value="S-adenosylmethionine decarboxylase domain"/>
    <property type="match status" value="1"/>
</dbReference>
<evidence type="ECO:0000256" key="7">
    <source>
        <dbReference type="ARBA" id="ARBA00023145"/>
    </source>
</evidence>
<comment type="caution">
    <text evidence="11">The sequence shown here is derived from an EMBL/GenBank/DDBJ whole genome shotgun (WGS) entry which is preliminary data.</text>
</comment>
<evidence type="ECO:0000256" key="9">
    <source>
        <dbReference type="ARBA" id="ARBA00023270"/>
    </source>
</evidence>
<protein>
    <submittedName>
        <fullName evidence="11">Adenosylmethionine decarboxylase</fullName>
        <ecNumber evidence="11">4.1.1.50</ecNumber>
    </submittedName>
</protein>
<evidence type="ECO:0000256" key="1">
    <source>
        <dbReference type="ARBA" id="ARBA00001928"/>
    </source>
</evidence>
<evidence type="ECO:0000313" key="11">
    <source>
        <dbReference type="EMBL" id="MFD0928223.1"/>
    </source>
</evidence>
<comment type="cofactor">
    <cofactor evidence="1">
        <name>pyruvate</name>
        <dbReference type="ChEBI" id="CHEBI:15361"/>
    </cofactor>
</comment>
<dbReference type="PANTHER" id="PTHR33866:SF2">
    <property type="entry name" value="S-ADENOSYLMETHIONINE DECARBOXYLASE PROENZYME"/>
    <property type="match status" value="1"/>
</dbReference>
<organism evidence="11 12">
    <name type="scientific">Methylophilus glucosoxydans</name>
    <dbReference type="NCBI Taxonomy" id="752553"/>
    <lineage>
        <taxon>Bacteria</taxon>
        <taxon>Pseudomonadati</taxon>
        <taxon>Pseudomonadota</taxon>
        <taxon>Betaproteobacteria</taxon>
        <taxon>Nitrosomonadales</taxon>
        <taxon>Methylophilaceae</taxon>
        <taxon>Methylophilus</taxon>
    </lineage>
</organism>
<sequence length="123" mass="13694">MKRFAHSGLHLMANLHEVDLGLTLMTRVDHCQHFCRKVVSDAGLTIVGESFYGFGQGQGVTGALVLAESHLTIHTWPESRYVTLDVFVCNYQEDNSDKASRVFEAVIAAFSPGHVDRFEVQRA</sequence>
<keyword evidence="10" id="KW-0670">Pyruvate</keyword>
<keyword evidence="5" id="KW-0745">Spermidine biosynthesis</keyword>
<evidence type="ECO:0000313" key="12">
    <source>
        <dbReference type="Proteomes" id="UP001597106"/>
    </source>
</evidence>
<reference evidence="12" key="1">
    <citation type="journal article" date="2019" name="Int. J. Syst. Evol. Microbiol.">
        <title>The Global Catalogue of Microorganisms (GCM) 10K type strain sequencing project: providing services to taxonomists for standard genome sequencing and annotation.</title>
        <authorList>
            <consortium name="The Broad Institute Genomics Platform"/>
            <consortium name="The Broad Institute Genome Sequencing Center for Infectious Disease"/>
            <person name="Wu L."/>
            <person name="Ma J."/>
        </authorList>
    </citation>
    <scope>NUCLEOTIDE SEQUENCE [LARGE SCALE GENOMIC DNA]</scope>
    <source>
        <strain evidence="12">CCUG 59685</strain>
    </source>
</reference>
<dbReference type="InterPro" id="IPR017716">
    <property type="entry name" value="S-AdoMet_deCOase_pro-enz"/>
</dbReference>
<accession>A0ABW3GE96</accession>
<dbReference type="GO" id="GO:0004014">
    <property type="term" value="F:adenosylmethionine decarboxylase activity"/>
    <property type="evidence" value="ECO:0007669"/>
    <property type="project" value="UniProtKB-EC"/>
</dbReference>
<dbReference type="Gene3D" id="3.30.160.750">
    <property type="match status" value="1"/>
</dbReference>
<dbReference type="NCBIfam" id="TIGR03330">
    <property type="entry name" value="SAM_DCase_Bsu"/>
    <property type="match status" value="1"/>
</dbReference>
<evidence type="ECO:0000256" key="4">
    <source>
        <dbReference type="ARBA" id="ARBA00022813"/>
    </source>
</evidence>
<proteinExistence type="predicted"/>
<name>A0ABW3GE96_9PROT</name>
<dbReference type="InterPro" id="IPR042284">
    <property type="entry name" value="AdoMetDC_N"/>
</dbReference>
<keyword evidence="7" id="KW-0865">Zymogen</keyword>
<dbReference type="PANTHER" id="PTHR33866">
    <property type="entry name" value="S-ADENOSYLMETHIONINE DECARBOXYLASE PROENZYME"/>
    <property type="match status" value="1"/>
</dbReference>
<dbReference type="Pfam" id="PF02675">
    <property type="entry name" value="AdoMet_dc"/>
    <property type="match status" value="1"/>
</dbReference>
<keyword evidence="9" id="KW-0704">Schiff base</keyword>
<dbReference type="EC" id="4.1.1.50" evidence="11"/>
<evidence type="ECO:0000256" key="3">
    <source>
        <dbReference type="ARBA" id="ARBA00022793"/>
    </source>
</evidence>
<keyword evidence="4" id="KW-0068">Autocatalytic cleavage</keyword>
<keyword evidence="6" id="KW-0620">Polyamine biosynthesis</keyword>